<dbReference type="EMBL" id="BNAR01000018">
    <property type="protein sequence ID" value="GHH57412.1"/>
    <property type="molecule type" value="Genomic_DNA"/>
</dbReference>
<protein>
    <submittedName>
        <fullName evidence="2">Uncharacterized protein</fullName>
    </submittedName>
</protein>
<name>A0ABQ3MU32_9PSEU</name>
<proteinExistence type="predicted"/>
<comment type="caution">
    <text evidence="2">The sequence shown here is derived from an EMBL/GenBank/DDBJ whole genome shotgun (WGS) entry which is preliminary data.</text>
</comment>
<keyword evidence="3" id="KW-1185">Reference proteome</keyword>
<reference evidence="3" key="1">
    <citation type="journal article" date="2019" name="Int. J. Syst. Evol. Microbiol.">
        <title>The Global Catalogue of Microorganisms (GCM) 10K type strain sequencing project: providing services to taxonomists for standard genome sequencing and annotation.</title>
        <authorList>
            <consortium name="The Broad Institute Genomics Platform"/>
            <consortium name="The Broad Institute Genome Sequencing Center for Infectious Disease"/>
            <person name="Wu L."/>
            <person name="Ma J."/>
        </authorList>
    </citation>
    <scope>NUCLEOTIDE SEQUENCE [LARGE SCALE GENOMIC DNA]</scope>
    <source>
        <strain evidence="3">CGMCC 4.7367</strain>
    </source>
</reference>
<dbReference type="Proteomes" id="UP000605568">
    <property type="component" value="Unassembled WGS sequence"/>
</dbReference>
<sequence>MTAPRLRRPTGKGGWQRALLTGDESGIVDAAWAAAAFTADDRLVTTYWLELNPGETGDVFGAAPNADFEILDHDGTWADIIDQVNAAWEVAHDVASSGPYPSALIVHGMSGEWMMLSDLADRRARRRTAAELIRRGEDPAPAYSSDIKVEVDPDVWTLVGRRHRELMDKIKSWPGPVILIAREKRHADGRWILKAQDQLGFDVTAWVRFARGEKPEIVSFLTPERARLNSRQRRELRSKFTLSRMLWDWSGCTVDTPVPVGRTLNADQPMPGEEPPVRAVAERRPVAPRPLPPPPPSRPAPTPPEGGTSESQGARVYRLAERWLALDQRDQVPTLWAEMAREGDEIIATDVSGLLTPEERELFEVAEHQALPLQALADSIARHVLHTGTAIRSLLAVGVAS</sequence>
<feature type="compositionally biased region" description="Pro residues" evidence="1">
    <location>
        <begin position="287"/>
        <end position="304"/>
    </location>
</feature>
<evidence type="ECO:0000313" key="3">
    <source>
        <dbReference type="Proteomes" id="UP000605568"/>
    </source>
</evidence>
<evidence type="ECO:0000256" key="1">
    <source>
        <dbReference type="SAM" id="MobiDB-lite"/>
    </source>
</evidence>
<evidence type="ECO:0000313" key="2">
    <source>
        <dbReference type="EMBL" id="GHH57412.1"/>
    </source>
</evidence>
<feature type="region of interest" description="Disordered" evidence="1">
    <location>
        <begin position="260"/>
        <end position="312"/>
    </location>
</feature>
<organism evidence="2 3">
    <name type="scientific">Lentzea cavernae</name>
    <dbReference type="NCBI Taxonomy" id="2020703"/>
    <lineage>
        <taxon>Bacteria</taxon>
        <taxon>Bacillati</taxon>
        <taxon>Actinomycetota</taxon>
        <taxon>Actinomycetes</taxon>
        <taxon>Pseudonocardiales</taxon>
        <taxon>Pseudonocardiaceae</taxon>
        <taxon>Lentzea</taxon>
    </lineage>
</organism>
<gene>
    <name evidence="2" type="ORF">GCM10017774_76860</name>
</gene>
<accession>A0ABQ3MU32</accession>
<dbReference type="RefSeq" id="WP_191304327.1">
    <property type="nucleotide sequence ID" value="NZ_BNAR01000018.1"/>
</dbReference>